<dbReference type="Proteomes" id="UP000036834">
    <property type="component" value="Unassembled WGS sequence"/>
</dbReference>
<dbReference type="Proteomes" id="UP000319578">
    <property type="component" value="Unassembled WGS sequence"/>
</dbReference>
<dbReference type="InterPro" id="IPR016181">
    <property type="entry name" value="Acyl_CoA_acyltransferase"/>
</dbReference>
<dbReference type="Gene3D" id="3.40.630.30">
    <property type="match status" value="1"/>
</dbReference>
<organism evidence="3 4">
    <name type="scientific">Brevibacillus reuszeri</name>
    <dbReference type="NCBI Taxonomy" id="54915"/>
    <lineage>
        <taxon>Bacteria</taxon>
        <taxon>Bacillati</taxon>
        <taxon>Bacillota</taxon>
        <taxon>Bacilli</taxon>
        <taxon>Bacillales</taxon>
        <taxon>Paenibacillaceae</taxon>
        <taxon>Brevibacillus</taxon>
    </lineage>
</organism>
<comment type="caution">
    <text evidence="3">The sequence shown here is derived from an EMBL/GenBank/DDBJ whole genome shotgun (WGS) entry which is preliminary data.</text>
</comment>
<dbReference type="InterPro" id="IPR051531">
    <property type="entry name" value="N-acetyltransferase"/>
</dbReference>
<evidence type="ECO:0000313" key="4">
    <source>
        <dbReference type="Proteomes" id="UP000036834"/>
    </source>
</evidence>
<keyword evidence="3" id="KW-0808">Transferase</keyword>
<reference evidence="4" key="1">
    <citation type="submission" date="2015-07" db="EMBL/GenBank/DDBJ databases">
        <title>Genome sequencing project for genomic taxonomy and phylogenomics of Bacillus-like bacteria.</title>
        <authorList>
            <person name="Liu B."/>
            <person name="Wang J."/>
            <person name="Zhu Y."/>
            <person name="Liu G."/>
            <person name="Chen Q."/>
            <person name="Chen Z."/>
            <person name="Lan J."/>
            <person name="Che J."/>
            <person name="Ge C."/>
            <person name="Shi H."/>
            <person name="Pan Z."/>
            <person name="Liu X."/>
        </authorList>
    </citation>
    <scope>NUCLEOTIDE SEQUENCE [LARGE SCALE GENOMIC DNA]</scope>
    <source>
        <strain evidence="4">DSM 9887</strain>
    </source>
</reference>
<dbReference type="Pfam" id="PF13302">
    <property type="entry name" value="Acetyltransf_3"/>
    <property type="match status" value="1"/>
</dbReference>
<feature type="domain" description="N-acetyltransferase" evidence="1">
    <location>
        <begin position="11"/>
        <end position="172"/>
    </location>
</feature>
<dbReference type="AlphaFoldDB" id="A0A0K9YM20"/>
<dbReference type="STRING" id="54915.ADS79_28010"/>
<dbReference type="GO" id="GO:0016747">
    <property type="term" value="F:acyltransferase activity, transferring groups other than amino-acyl groups"/>
    <property type="evidence" value="ECO:0007669"/>
    <property type="project" value="InterPro"/>
</dbReference>
<dbReference type="EMBL" id="LGIQ01000011">
    <property type="protein sequence ID" value="KNB69697.1"/>
    <property type="molecule type" value="Genomic_DNA"/>
</dbReference>
<proteinExistence type="predicted"/>
<keyword evidence="5" id="KW-1185">Reference proteome</keyword>
<accession>A0A0K9YM20</accession>
<evidence type="ECO:0000313" key="2">
    <source>
        <dbReference type="EMBL" id="GED68972.1"/>
    </source>
</evidence>
<dbReference type="PANTHER" id="PTHR43792:SF1">
    <property type="entry name" value="N-ACETYLTRANSFERASE DOMAIN-CONTAINING PROTEIN"/>
    <property type="match status" value="1"/>
</dbReference>
<dbReference type="RefSeq" id="WP_049741728.1">
    <property type="nucleotide sequence ID" value="NZ_BJON01000009.1"/>
</dbReference>
<dbReference type="EMBL" id="BJON01000009">
    <property type="protein sequence ID" value="GED68972.1"/>
    <property type="molecule type" value="Genomic_DNA"/>
</dbReference>
<dbReference type="PANTHER" id="PTHR43792">
    <property type="entry name" value="GNAT FAMILY, PUTATIVE (AFU_ORTHOLOGUE AFUA_3G00765)-RELATED-RELATED"/>
    <property type="match status" value="1"/>
</dbReference>
<protein>
    <submittedName>
        <fullName evidence="3">GCN5 family acetyltransferase</fullName>
    </submittedName>
    <submittedName>
        <fullName evidence="2">N-acetyltransferase</fullName>
    </submittedName>
</protein>
<dbReference type="InterPro" id="IPR000182">
    <property type="entry name" value="GNAT_dom"/>
</dbReference>
<evidence type="ECO:0000313" key="5">
    <source>
        <dbReference type="Proteomes" id="UP000319578"/>
    </source>
</evidence>
<dbReference type="PROSITE" id="PS51186">
    <property type="entry name" value="GNAT"/>
    <property type="match status" value="1"/>
</dbReference>
<evidence type="ECO:0000313" key="3">
    <source>
        <dbReference type="EMBL" id="KNB69697.1"/>
    </source>
</evidence>
<reference evidence="2 5" key="3">
    <citation type="submission" date="2019-06" db="EMBL/GenBank/DDBJ databases">
        <title>Whole genome shotgun sequence of Brevibacillus reuszeri NBRC 15719.</title>
        <authorList>
            <person name="Hosoyama A."/>
            <person name="Uohara A."/>
            <person name="Ohji S."/>
            <person name="Ichikawa N."/>
        </authorList>
    </citation>
    <scope>NUCLEOTIDE SEQUENCE [LARGE SCALE GENOMIC DNA]</scope>
    <source>
        <strain evidence="2 5">NBRC 15719</strain>
    </source>
</reference>
<sequence>MKKIVLETERLLLRAYEADEIGALHAILSDPVTMQYWPAPFTLEGSQQWLNTNLKRYETNGFGRWAMVSKSSGQIIGDCGIVLAELDGQPEYDLGFIVAKEFWGKGMATEAAEACKQYAFSQLGIKRLCANMAFDHHASRRVIEKIGMTKEKEYVNARNRNILTFLYAIEND</sequence>
<dbReference type="SUPFAM" id="SSF55729">
    <property type="entry name" value="Acyl-CoA N-acyltransferases (Nat)"/>
    <property type="match status" value="1"/>
</dbReference>
<name>A0A0K9YM20_9BACL</name>
<evidence type="ECO:0000259" key="1">
    <source>
        <dbReference type="PROSITE" id="PS51186"/>
    </source>
</evidence>
<dbReference type="PATRIC" id="fig|54915.3.peg.4798"/>
<gene>
    <name evidence="2" type="primary">atsA</name>
    <name evidence="3" type="ORF">ADS79_28010</name>
    <name evidence="2" type="ORF">BRE01_26740</name>
</gene>
<reference evidence="3" key="2">
    <citation type="submission" date="2015-07" db="EMBL/GenBank/DDBJ databases">
        <title>MeaNS - Measles Nucleotide Surveillance Program.</title>
        <authorList>
            <person name="Tran T."/>
            <person name="Druce J."/>
        </authorList>
    </citation>
    <scope>NUCLEOTIDE SEQUENCE</scope>
    <source>
        <strain evidence="3">DSM 9887</strain>
    </source>
</reference>